<dbReference type="AlphaFoldDB" id="A0A2Y9BXT0"/>
<feature type="transmembrane region" description="Helical" evidence="5">
    <location>
        <begin position="170"/>
        <end position="189"/>
    </location>
</feature>
<keyword evidence="5" id="KW-0472">Membrane</keyword>
<evidence type="ECO:0000256" key="3">
    <source>
        <dbReference type="PROSITE-ProRule" id="PRU00284"/>
    </source>
</evidence>
<feature type="domain" description="Methyl-accepting transducer" evidence="6">
    <location>
        <begin position="392"/>
        <end position="621"/>
    </location>
</feature>
<dbReference type="InterPro" id="IPR004090">
    <property type="entry name" value="Chemotax_Me-accpt_rcpt"/>
</dbReference>
<reference evidence="9 11" key="1">
    <citation type="submission" date="2016-10" db="EMBL/GenBank/DDBJ databases">
        <authorList>
            <person name="Cai Z."/>
        </authorList>
    </citation>
    <scope>NUCLEOTIDE SEQUENCE [LARGE SCALE GENOMIC DNA]</scope>
    <source>
        <strain evidence="9 11">DSM 25227</strain>
    </source>
</reference>
<protein>
    <submittedName>
        <fullName evidence="9">Methyl-accepting chemotaxis protein</fullName>
    </submittedName>
</protein>
<evidence type="ECO:0000313" key="9">
    <source>
        <dbReference type="EMBL" id="SSA41362.1"/>
    </source>
</evidence>
<keyword evidence="5" id="KW-1133">Transmembrane helix</keyword>
<name>A0A2Y9BXT0_9RHOB</name>
<dbReference type="Proteomes" id="UP000245839">
    <property type="component" value="Unassembled WGS sequence"/>
</dbReference>
<dbReference type="CDD" id="cd11386">
    <property type="entry name" value="MCP_signal"/>
    <property type="match status" value="1"/>
</dbReference>
<evidence type="ECO:0000313" key="10">
    <source>
        <dbReference type="Proteomes" id="UP000245839"/>
    </source>
</evidence>
<dbReference type="InterPro" id="IPR004089">
    <property type="entry name" value="MCPsignal_dom"/>
</dbReference>
<dbReference type="PRINTS" id="PR00260">
    <property type="entry name" value="CHEMTRNSDUCR"/>
</dbReference>
<evidence type="ECO:0000256" key="1">
    <source>
        <dbReference type="ARBA" id="ARBA00022500"/>
    </source>
</evidence>
<dbReference type="Proteomes" id="UP000251571">
    <property type="component" value="Unassembled WGS sequence"/>
</dbReference>
<organism evidence="9 11">
    <name type="scientific">Jannaschia seohaensis</name>
    <dbReference type="NCBI Taxonomy" id="475081"/>
    <lineage>
        <taxon>Bacteria</taxon>
        <taxon>Pseudomonadati</taxon>
        <taxon>Pseudomonadota</taxon>
        <taxon>Alphaproteobacteria</taxon>
        <taxon>Rhodobacterales</taxon>
        <taxon>Roseobacteraceae</taxon>
        <taxon>Jannaschia</taxon>
    </lineage>
</organism>
<evidence type="ECO:0000259" key="6">
    <source>
        <dbReference type="PROSITE" id="PS50111"/>
    </source>
</evidence>
<dbReference type="Gene3D" id="6.10.340.10">
    <property type="match status" value="1"/>
</dbReference>
<evidence type="ECO:0000256" key="2">
    <source>
        <dbReference type="ARBA" id="ARBA00029447"/>
    </source>
</evidence>
<dbReference type="Pfam" id="PF00015">
    <property type="entry name" value="MCPsignal"/>
    <property type="match status" value="1"/>
</dbReference>
<evidence type="ECO:0000313" key="8">
    <source>
        <dbReference type="EMBL" id="PWJ20952.1"/>
    </source>
</evidence>
<dbReference type="Gene3D" id="1.10.287.950">
    <property type="entry name" value="Methyl-accepting chemotaxis protein"/>
    <property type="match status" value="1"/>
</dbReference>
<dbReference type="InterPro" id="IPR003660">
    <property type="entry name" value="HAMP_dom"/>
</dbReference>
<dbReference type="PROSITE" id="PS50111">
    <property type="entry name" value="CHEMOTAXIS_TRANSDUC_2"/>
    <property type="match status" value="1"/>
</dbReference>
<dbReference type="SUPFAM" id="SSF58104">
    <property type="entry name" value="Methyl-accepting chemotaxis protein (MCP) signaling domain"/>
    <property type="match status" value="1"/>
</dbReference>
<feature type="coiled-coil region" evidence="4">
    <location>
        <begin position="254"/>
        <end position="290"/>
    </location>
</feature>
<dbReference type="PANTHER" id="PTHR43531">
    <property type="entry name" value="PROTEIN ICFG"/>
    <property type="match status" value="1"/>
</dbReference>
<dbReference type="GO" id="GO:0007165">
    <property type="term" value="P:signal transduction"/>
    <property type="evidence" value="ECO:0007669"/>
    <property type="project" value="UniProtKB-KW"/>
</dbReference>
<gene>
    <name evidence="8" type="ORF">BCF38_102199</name>
    <name evidence="9" type="ORF">SAMN05421539_102199</name>
</gene>
<reference evidence="8 10" key="2">
    <citation type="submission" date="2018-03" db="EMBL/GenBank/DDBJ databases">
        <title>Genomic Encyclopedia of Archaeal and Bacterial Type Strains, Phase II (KMG-II): from individual species to whole genera.</title>
        <authorList>
            <person name="Goeker M."/>
        </authorList>
    </citation>
    <scope>NUCLEOTIDE SEQUENCE [LARGE SCALE GENOMIC DNA]</scope>
    <source>
        <strain evidence="8 10">DSM 25227</strain>
    </source>
</reference>
<dbReference type="GO" id="GO:0006935">
    <property type="term" value="P:chemotaxis"/>
    <property type="evidence" value="ECO:0007669"/>
    <property type="project" value="UniProtKB-KW"/>
</dbReference>
<sequence>MARQLHSFVVRATIVAVIATSACMAILLVWQSMVTNARMDRAFSEAAVTKSILFTSRIAAGARLKSRDVIAPQLAEFIGSSALDLEAARVTHSDGYEVAFLADPGTALSAQLPPPRTDATPMATSREELLSVSVPILLETGAETVHVGELLTVWSKEPTSREASAAIWQMVGYFALCLVVISAIISITLQKMIARPLAQVIDAMRDLSQDRLDIVLPDAATTEIAAARTCLEAFRENILIRRDLAATQARDEAERRALIEEREARATADRLEAERRAEQDEAEARRVRAEAELLQAGLSDIVAAVTAGALDHRMPVEGVPANQIALRRMVNEMVEQMGAVIDDVVEMLARLEQGDLTARMQRACAGRYEALQSAANATAARLNCALEEFNENATEILGDSSDLSASAEDLSKRTERAAVSLAETTTALDQIVDLIATAAASTGEARQTARAARDEAVESDRIVREAIHSMESIRSVSSDISRSLNVINDIAFQTNLLALNAGVEAARAGEAGRGFAVVASEVRALAQRASIAAEEIGALMATSAEQVEKGVESVGWTGKALEKLGSSIDRIGGQMEQIAVSADEQSVAVQEINRALLQIDQTTQQNTAMFEEMTTANLSLKNAASHMLGLIETFRIGAASDGSPSAESSLRRAAMS</sequence>
<dbReference type="GO" id="GO:0016020">
    <property type="term" value="C:membrane"/>
    <property type="evidence" value="ECO:0007669"/>
    <property type="project" value="InterPro"/>
</dbReference>
<keyword evidence="4" id="KW-0175">Coiled coil</keyword>
<dbReference type="RefSeq" id="WP_170125308.1">
    <property type="nucleotide sequence ID" value="NZ_QGDJ01000002.1"/>
</dbReference>
<accession>A0A2Y9BXT0</accession>
<dbReference type="PANTHER" id="PTHR43531:SF11">
    <property type="entry name" value="METHYL-ACCEPTING CHEMOTAXIS PROTEIN 3"/>
    <property type="match status" value="1"/>
</dbReference>
<keyword evidence="3" id="KW-0807">Transducer</keyword>
<evidence type="ECO:0000256" key="4">
    <source>
        <dbReference type="SAM" id="Coils"/>
    </source>
</evidence>
<dbReference type="EMBL" id="QGDJ01000002">
    <property type="protein sequence ID" value="PWJ20952.1"/>
    <property type="molecule type" value="Genomic_DNA"/>
</dbReference>
<dbReference type="InterPro" id="IPR051310">
    <property type="entry name" value="MCP_chemotaxis"/>
</dbReference>
<dbReference type="Gene3D" id="1.20.120.1530">
    <property type="match status" value="1"/>
</dbReference>
<dbReference type="PROSITE" id="PS51257">
    <property type="entry name" value="PROKAR_LIPOPROTEIN"/>
    <property type="match status" value="1"/>
</dbReference>
<dbReference type="GO" id="GO:0004888">
    <property type="term" value="F:transmembrane signaling receptor activity"/>
    <property type="evidence" value="ECO:0007669"/>
    <property type="project" value="InterPro"/>
</dbReference>
<feature type="domain" description="HAMP" evidence="7">
    <location>
        <begin position="191"/>
        <end position="243"/>
    </location>
</feature>
<dbReference type="PROSITE" id="PS50885">
    <property type="entry name" value="HAMP"/>
    <property type="match status" value="1"/>
</dbReference>
<dbReference type="SMART" id="SM00283">
    <property type="entry name" value="MA"/>
    <property type="match status" value="1"/>
</dbReference>
<proteinExistence type="inferred from homology"/>
<evidence type="ECO:0000313" key="11">
    <source>
        <dbReference type="Proteomes" id="UP000251571"/>
    </source>
</evidence>
<evidence type="ECO:0000256" key="5">
    <source>
        <dbReference type="SAM" id="Phobius"/>
    </source>
</evidence>
<evidence type="ECO:0000259" key="7">
    <source>
        <dbReference type="PROSITE" id="PS50885"/>
    </source>
</evidence>
<keyword evidence="5" id="KW-0812">Transmembrane</keyword>
<comment type="similarity">
    <text evidence="2">Belongs to the methyl-accepting chemotaxis (MCP) protein family.</text>
</comment>
<keyword evidence="10" id="KW-1185">Reference proteome</keyword>
<feature type="transmembrane region" description="Helical" evidence="5">
    <location>
        <begin position="12"/>
        <end position="30"/>
    </location>
</feature>
<keyword evidence="1" id="KW-0145">Chemotaxis</keyword>
<dbReference type="EMBL" id="UETC01000002">
    <property type="protein sequence ID" value="SSA41362.1"/>
    <property type="molecule type" value="Genomic_DNA"/>
</dbReference>